<proteinExistence type="predicted"/>
<evidence type="ECO:0000313" key="2">
    <source>
        <dbReference type="EMBL" id="MBB3327184.1"/>
    </source>
</evidence>
<organism evidence="2 3">
    <name type="scientific">Microlunatus antarcticus</name>
    <dbReference type="NCBI Taxonomy" id="53388"/>
    <lineage>
        <taxon>Bacteria</taxon>
        <taxon>Bacillati</taxon>
        <taxon>Actinomycetota</taxon>
        <taxon>Actinomycetes</taxon>
        <taxon>Propionibacteriales</taxon>
        <taxon>Propionibacteriaceae</taxon>
        <taxon>Microlunatus</taxon>
    </lineage>
</organism>
<dbReference type="AlphaFoldDB" id="A0A7W5P739"/>
<dbReference type="Proteomes" id="UP000565572">
    <property type="component" value="Unassembled WGS sequence"/>
</dbReference>
<evidence type="ECO:0000256" key="1">
    <source>
        <dbReference type="SAM" id="MobiDB-lite"/>
    </source>
</evidence>
<feature type="compositionally biased region" description="Polar residues" evidence="1">
    <location>
        <begin position="164"/>
        <end position="176"/>
    </location>
</feature>
<reference evidence="2 3" key="1">
    <citation type="submission" date="2020-08" db="EMBL/GenBank/DDBJ databases">
        <title>Sequencing the genomes of 1000 actinobacteria strains.</title>
        <authorList>
            <person name="Klenk H.-P."/>
        </authorList>
    </citation>
    <scope>NUCLEOTIDE SEQUENCE [LARGE SCALE GENOMIC DNA]</scope>
    <source>
        <strain evidence="2 3">DSM 11053</strain>
    </source>
</reference>
<feature type="compositionally biased region" description="Low complexity" evidence="1">
    <location>
        <begin position="195"/>
        <end position="208"/>
    </location>
</feature>
<sequence length="275" mass="29118">MDSARYWQDPFEHDAALADPQVAAHLDPIARAVSVAPAAQWWWSPVDLTRQSVVRWSGRGGARTGAPPLRGATSRLELWRADALDDEASATAERPEDPAAAYSGYWWSTPTHAGLVTTSRQLGRLPAVQVALVEDSMGWERARVARVDVAADARVLEIARRRTGSTWSRGIPSTSSGPDATTGTAPPAAPVRGRSPTGWPSAATTTPSTSPPPATWPPQVVLYRPGTGGPSSPASTPTSPSGSPMLCTQSRHPRDGPGRRPTGATTHGFARLQSE</sequence>
<dbReference type="EMBL" id="JACHZG010000001">
    <property type="protein sequence ID" value="MBB3327184.1"/>
    <property type="molecule type" value="Genomic_DNA"/>
</dbReference>
<gene>
    <name evidence="2" type="ORF">FHX39_002128</name>
</gene>
<feature type="compositionally biased region" description="Low complexity" evidence="1">
    <location>
        <begin position="177"/>
        <end position="186"/>
    </location>
</feature>
<evidence type="ECO:0000313" key="3">
    <source>
        <dbReference type="Proteomes" id="UP000565572"/>
    </source>
</evidence>
<comment type="caution">
    <text evidence="2">The sequence shown here is derived from an EMBL/GenBank/DDBJ whole genome shotgun (WGS) entry which is preliminary data.</text>
</comment>
<name>A0A7W5P739_9ACTN</name>
<accession>A0A7W5P739</accession>
<protein>
    <submittedName>
        <fullName evidence="2">Uncharacterized protein</fullName>
    </submittedName>
</protein>
<feature type="compositionally biased region" description="Low complexity" evidence="1">
    <location>
        <begin position="230"/>
        <end position="244"/>
    </location>
</feature>
<feature type="region of interest" description="Disordered" evidence="1">
    <location>
        <begin position="164"/>
        <end position="275"/>
    </location>
</feature>
<keyword evidence="3" id="KW-1185">Reference proteome</keyword>